<keyword evidence="2" id="KW-1185">Reference proteome</keyword>
<accession>A0A397TAC0</accession>
<organism evidence="1 2">
    <name type="scientific">Glomus cerebriforme</name>
    <dbReference type="NCBI Taxonomy" id="658196"/>
    <lineage>
        <taxon>Eukaryota</taxon>
        <taxon>Fungi</taxon>
        <taxon>Fungi incertae sedis</taxon>
        <taxon>Mucoromycota</taxon>
        <taxon>Glomeromycotina</taxon>
        <taxon>Glomeromycetes</taxon>
        <taxon>Glomerales</taxon>
        <taxon>Glomeraceae</taxon>
        <taxon>Glomus</taxon>
    </lineage>
</organism>
<gene>
    <name evidence="1" type="ORF">C1645_873523</name>
</gene>
<feature type="non-terminal residue" evidence="1">
    <location>
        <position position="300"/>
    </location>
</feature>
<name>A0A397TAC0_9GLOM</name>
<dbReference type="OrthoDB" id="2447800at2759"/>
<reference evidence="1 2" key="1">
    <citation type="submission" date="2018-06" db="EMBL/GenBank/DDBJ databases">
        <title>Comparative genomics reveals the genomic features of Rhizophagus irregularis, R. cerebriforme, R. diaphanum and Gigaspora rosea, and their symbiotic lifestyle signature.</title>
        <authorList>
            <person name="Morin E."/>
            <person name="San Clemente H."/>
            <person name="Chen E.C.H."/>
            <person name="De La Providencia I."/>
            <person name="Hainaut M."/>
            <person name="Kuo A."/>
            <person name="Kohler A."/>
            <person name="Murat C."/>
            <person name="Tang N."/>
            <person name="Roy S."/>
            <person name="Loubradou J."/>
            <person name="Henrissat B."/>
            <person name="Grigoriev I.V."/>
            <person name="Corradi N."/>
            <person name="Roux C."/>
            <person name="Martin F.M."/>
        </authorList>
    </citation>
    <scope>NUCLEOTIDE SEQUENCE [LARGE SCALE GENOMIC DNA]</scope>
    <source>
        <strain evidence="1 2">DAOM 227022</strain>
    </source>
</reference>
<comment type="caution">
    <text evidence="1">The sequence shown here is derived from an EMBL/GenBank/DDBJ whole genome shotgun (WGS) entry which is preliminary data.</text>
</comment>
<proteinExistence type="predicted"/>
<protein>
    <submittedName>
        <fullName evidence="1">Uncharacterized protein</fullName>
    </submittedName>
</protein>
<dbReference type="Proteomes" id="UP000265703">
    <property type="component" value="Unassembled WGS sequence"/>
</dbReference>
<evidence type="ECO:0000313" key="2">
    <source>
        <dbReference type="Proteomes" id="UP000265703"/>
    </source>
</evidence>
<sequence length="300" mass="34706">MEDDLESGDRTYGENITYVAISSDGSIVAKFNPYGPSILIEKVTENDKTTIRFDKNEFFDNSTSIGGILGWSLAISNIIDNENDIGLVAISCITEKNMNSKEIKKVNPIKLYIKLQKQMLLNWPYFTGKQYQLFWTSSQGMTKLFKFSFKNNNDDNNNSIYKYNLGGVIFFLNNSKNLSNSATLVCMNLIKIQKIYIKLNINITAFEEDCYILPENLFKELESVKNAERNWKYLIKSRYQEFLMIDSTSDSKTIQSIELYNINTLQLVNVFHRRREDDDFLISRNNDPGIFTVTTDSRLF</sequence>
<dbReference type="AlphaFoldDB" id="A0A397TAC0"/>
<dbReference type="EMBL" id="QKYT01000084">
    <property type="protein sequence ID" value="RIA94299.1"/>
    <property type="molecule type" value="Genomic_DNA"/>
</dbReference>
<evidence type="ECO:0000313" key="1">
    <source>
        <dbReference type="EMBL" id="RIA94299.1"/>
    </source>
</evidence>